<accession>V5HA18</accession>
<feature type="region of interest" description="Disordered" evidence="1">
    <location>
        <begin position="79"/>
        <end position="113"/>
    </location>
</feature>
<protein>
    <submittedName>
        <fullName evidence="3">Putative secreted salivary peptide</fullName>
    </submittedName>
</protein>
<sequence length="113" mass="12169">MEFRTLILVGSLVLVGAVCSAQAACPSNRGVGQRLPAFHLHEERMRGPRNLECCPKHVEEDGVSKGVIDGVTLACPVPRSQPPEGGCRGRESERDVTKYTSTVTFPLPLRKGG</sequence>
<evidence type="ECO:0000256" key="2">
    <source>
        <dbReference type="SAM" id="SignalP"/>
    </source>
</evidence>
<evidence type="ECO:0000256" key="1">
    <source>
        <dbReference type="SAM" id="MobiDB-lite"/>
    </source>
</evidence>
<keyword evidence="2" id="KW-0732">Signal</keyword>
<dbReference type="AlphaFoldDB" id="V5HA18"/>
<reference evidence="3" key="1">
    <citation type="journal article" date="2015" name="Sci. Rep.">
        <title>Tissue- and time-dependent transcription in Ixodes ricinus salivary glands and midguts when blood feeding on the vertebrate host.</title>
        <authorList>
            <person name="Kotsyfakis M."/>
            <person name="Schwarz A."/>
            <person name="Erhart J."/>
            <person name="Ribeiro J.M."/>
        </authorList>
    </citation>
    <scope>NUCLEOTIDE SEQUENCE</scope>
    <source>
        <tissue evidence="3">Salivary gland and midgut</tissue>
    </source>
</reference>
<feature type="signal peptide" evidence="2">
    <location>
        <begin position="1"/>
        <end position="23"/>
    </location>
</feature>
<feature type="compositionally biased region" description="Basic and acidic residues" evidence="1">
    <location>
        <begin position="87"/>
        <end position="97"/>
    </location>
</feature>
<evidence type="ECO:0000313" key="3">
    <source>
        <dbReference type="EMBL" id="JAB74029.1"/>
    </source>
</evidence>
<dbReference type="EMBL" id="GANP01010439">
    <property type="protein sequence ID" value="JAB74029.1"/>
    <property type="molecule type" value="mRNA"/>
</dbReference>
<proteinExistence type="evidence at transcript level"/>
<feature type="chain" id="PRO_5004735162" evidence="2">
    <location>
        <begin position="24"/>
        <end position="113"/>
    </location>
</feature>
<organism evidence="3">
    <name type="scientific">Ixodes ricinus</name>
    <name type="common">Common tick</name>
    <name type="synonym">Acarus ricinus</name>
    <dbReference type="NCBI Taxonomy" id="34613"/>
    <lineage>
        <taxon>Eukaryota</taxon>
        <taxon>Metazoa</taxon>
        <taxon>Ecdysozoa</taxon>
        <taxon>Arthropoda</taxon>
        <taxon>Chelicerata</taxon>
        <taxon>Arachnida</taxon>
        <taxon>Acari</taxon>
        <taxon>Parasitiformes</taxon>
        <taxon>Ixodida</taxon>
        <taxon>Ixodoidea</taxon>
        <taxon>Ixodidae</taxon>
        <taxon>Ixodinae</taxon>
        <taxon>Ixodes</taxon>
    </lineage>
</organism>
<name>V5HA18_IXORI</name>